<sequence>MTASGSVSVWLTDNSWKPTPFAQTKANTILECMDNLEDLGLVDDDDIVLDEAALALALLDHDKIDIGPYEDVLSDIASRLDGVGAGVVDASERAARLTQVLAEEFGFSGDAETYDDPDNADLIRVIDRLRGLPISLSILYVAAARRIGWAAEILNVPGHVLVMVGHEAKPVIIDPFRGGALVGVEQITGLLASAKGGASAAVRHVVAMENRAILVRLLLNQATRAERAGKGRRALVLYSRMTSIAPNYPHPWWERARLELIDNDVTAARASLTAMLEITREPALRDRVTGMLNELSAR</sequence>
<reference evidence="3 4" key="1">
    <citation type="submission" date="2014-08" db="EMBL/GenBank/DDBJ databases">
        <title>Whole genome shotgun sequence of Sphingomonas paucimobilis NBRC 13935.</title>
        <authorList>
            <person name="Hosoyama A."/>
            <person name="Hashimoto M."/>
            <person name="Hosoyama Y."/>
            <person name="Noguchi M."/>
            <person name="Uohara A."/>
            <person name="Ohji S."/>
            <person name="Katano-Makiyama Y."/>
            <person name="Ichikawa N."/>
            <person name="Kimura A."/>
            <person name="Yamazoe A."/>
            <person name="Fujita N."/>
        </authorList>
    </citation>
    <scope>NUCLEOTIDE SEQUENCE [LARGE SCALE GENOMIC DNA]</scope>
    <source>
        <strain evidence="3 4">NBRC 13935</strain>
    </source>
</reference>
<evidence type="ECO:0000313" key="4">
    <source>
        <dbReference type="Proteomes" id="UP000032025"/>
    </source>
</evidence>
<dbReference type="InterPro" id="IPR032698">
    <property type="entry name" value="SirB1_N"/>
</dbReference>
<evidence type="ECO:0000259" key="2">
    <source>
        <dbReference type="Pfam" id="PF13369"/>
    </source>
</evidence>
<dbReference type="GeneID" id="78528985"/>
<dbReference type="SUPFAM" id="SSF48452">
    <property type="entry name" value="TPR-like"/>
    <property type="match status" value="1"/>
</dbReference>
<evidence type="ECO:0000256" key="1">
    <source>
        <dbReference type="ARBA" id="ARBA00007100"/>
    </source>
</evidence>
<dbReference type="AlphaFoldDB" id="A0A0C9N8X7"/>
<protein>
    <submittedName>
        <fullName evidence="3">DNA, contig: SP669</fullName>
    </submittedName>
</protein>
<accession>A0A0C9N8X7</accession>
<feature type="domain" description="Protein SirB1 N-terminal" evidence="2">
    <location>
        <begin position="74"/>
        <end position="218"/>
    </location>
</feature>
<evidence type="ECO:0000313" key="3">
    <source>
        <dbReference type="EMBL" id="GAN15854.1"/>
    </source>
</evidence>
<name>A0A0C9N8X7_SPHPI</name>
<dbReference type="InterPro" id="IPR011990">
    <property type="entry name" value="TPR-like_helical_dom_sf"/>
</dbReference>
<gene>
    <name evidence="3" type="ORF">SP6_69_00140</name>
</gene>
<dbReference type="PANTHER" id="PTHR31350">
    <property type="entry name" value="SI:DKEY-261L7.2"/>
    <property type="match status" value="1"/>
</dbReference>
<organism evidence="3 4">
    <name type="scientific">Sphingomonas paucimobilis NBRC 13935</name>
    <dbReference type="NCBI Taxonomy" id="1219050"/>
    <lineage>
        <taxon>Bacteria</taxon>
        <taxon>Pseudomonadati</taxon>
        <taxon>Pseudomonadota</taxon>
        <taxon>Alphaproteobacteria</taxon>
        <taxon>Sphingomonadales</taxon>
        <taxon>Sphingomonadaceae</taxon>
        <taxon>Sphingomonas</taxon>
    </lineage>
</organism>
<proteinExistence type="inferred from homology"/>
<dbReference type="RefSeq" id="WP_227876612.1">
    <property type="nucleotide sequence ID" value="NZ_BBJS01000069.1"/>
</dbReference>
<dbReference type="Proteomes" id="UP000032025">
    <property type="component" value="Unassembled WGS sequence"/>
</dbReference>
<dbReference type="Gene3D" id="1.25.40.10">
    <property type="entry name" value="Tetratricopeptide repeat domain"/>
    <property type="match status" value="1"/>
</dbReference>
<dbReference type="PANTHER" id="PTHR31350:SF27">
    <property type="entry name" value="HEMIMETHYLATED DNA-BINDING DOMAIN-CONTAINING PROTEIN"/>
    <property type="match status" value="1"/>
</dbReference>
<dbReference type="EMBL" id="BBJS01000069">
    <property type="protein sequence ID" value="GAN15854.1"/>
    <property type="molecule type" value="Genomic_DNA"/>
</dbReference>
<comment type="caution">
    <text evidence="3">The sequence shown here is derived from an EMBL/GenBank/DDBJ whole genome shotgun (WGS) entry which is preliminary data.</text>
</comment>
<dbReference type="Pfam" id="PF13369">
    <property type="entry name" value="Transglut_core2"/>
    <property type="match status" value="1"/>
</dbReference>
<keyword evidence="4" id="KW-1185">Reference proteome</keyword>
<comment type="similarity">
    <text evidence="1">Belongs to the UPF0162 family.</text>
</comment>